<name>A0ABU9DTB6_9BACL</name>
<keyword evidence="2" id="KW-0238">DNA-binding</keyword>
<proteinExistence type="predicted"/>
<evidence type="ECO:0000313" key="6">
    <source>
        <dbReference type="Proteomes" id="UP001469365"/>
    </source>
</evidence>
<dbReference type="EMBL" id="JBBPCC010000026">
    <property type="protein sequence ID" value="MEK8132115.1"/>
    <property type="molecule type" value="Genomic_DNA"/>
</dbReference>
<sequence length="150" mass="16577">MKKIQEYVNNHSLEVQAFFALVDTTARLIGISEKYWHSLGLNGARIRLLVEIAKEGGSVLPSTLAGRIGVTKANISVLLGPLEQLGYIRSSSHPEDGRKRRIELSPEGERLLWEVLPGNREIIADQMKSLGESELRQLLAALHTLQKGAV</sequence>
<dbReference type="PANTHER" id="PTHR33164:SF43">
    <property type="entry name" value="HTH-TYPE TRANSCRIPTIONAL REPRESSOR YETL"/>
    <property type="match status" value="1"/>
</dbReference>
<reference evidence="5 6" key="1">
    <citation type="submission" date="2024-04" db="EMBL/GenBank/DDBJ databases">
        <title>draft genome sequnece of Paenibacillus filicis.</title>
        <authorList>
            <person name="Kim D.-U."/>
        </authorList>
    </citation>
    <scope>NUCLEOTIDE SEQUENCE [LARGE SCALE GENOMIC DNA]</scope>
    <source>
        <strain evidence="5 6">KACC14197</strain>
    </source>
</reference>
<keyword evidence="3" id="KW-0804">Transcription</keyword>
<evidence type="ECO:0000259" key="4">
    <source>
        <dbReference type="PROSITE" id="PS50995"/>
    </source>
</evidence>
<dbReference type="PRINTS" id="PR00598">
    <property type="entry name" value="HTHMARR"/>
</dbReference>
<feature type="domain" description="HTH marR-type" evidence="4">
    <location>
        <begin position="14"/>
        <end position="147"/>
    </location>
</feature>
<dbReference type="InterPro" id="IPR039422">
    <property type="entry name" value="MarR/SlyA-like"/>
</dbReference>
<organism evidence="5 6">
    <name type="scientific">Paenibacillus filicis</name>
    <dbReference type="NCBI Taxonomy" id="669464"/>
    <lineage>
        <taxon>Bacteria</taxon>
        <taxon>Bacillati</taxon>
        <taxon>Bacillota</taxon>
        <taxon>Bacilli</taxon>
        <taxon>Bacillales</taxon>
        <taxon>Paenibacillaceae</taxon>
        <taxon>Paenibacillus</taxon>
    </lineage>
</organism>
<evidence type="ECO:0000256" key="1">
    <source>
        <dbReference type="ARBA" id="ARBA00023015"/>
    </source>
</evidence>
<dbReference type="InterPro" id="IPR036388">
    <property type="entry name" value="WH-like_DNA-bd_sf"/>
</dbReference>
<comment type="caution">
    <text evidence="5">The sequence shown here is derived from an EMBL/GenBank/DDBJ whole genome shotgun (WGS) entry which is preliminary data.</text>
</comment>
<dbReference type="PANTHER" id="PTHR33164">
    <property type="entry name" value="TRANSCRIPTIONAL REGULATOR, MARR FAMILY"/>
    <property type="match status" value="1"/>
</dbReference>
<dbReference type="InterPro" id="IPR023187">
    <property type="entry name" value="Tscrpt_reg_MarR-type_CS"/>
</dbReference>
<dbReference type="SUPFAM" id="SSF46785">
    <property type="entry name" value="Winged helix' DNA-binding domain"/>
    <property type="match status" value="1"/>
</dbReference>
<dbReference type="PROSITE" id="PS01117">
    <property type="entry name" value="HTH_MARR_1"/>
    <property type="match status" value="1"/>
</dbReference>
<dbReference type="PROSITE" id="PS50995">
    <property type="entry name" value="HTH_MARR_2"/>
    <property type="match status" value="1"/>
</dbReference>
<dbReference type="InterPro" id="IPR000835">
    <property type="entry name" value="HTH_MarR-typ"/>
</dbReference>
<evidence type="ECO:0000256" key="3">
    <source>
        <dbReference type="ARBA" id="ARBA00023163"/>
    </source>
</evidence>
<evidence type="ECO:0000313" key="5">
    <source>
        <dbReference type="EMBL" id="MEK8132115.1"/>
    </source>
</evidence>
<dbReference type="Gene3D" id="1.10.10.10">
    <property type="entry name" value="Winged helix-like DNA-binding domain superfamily/Winged helix DNA-binding domain"/>
    <property type="match status" value="1"/>
</dbReference>
<dbReference type="RefSeq" id="WP_341419237.1">
    <property type="nucleotide sequence ID" value="NZ_JBBPCC010000026.1"/>
</dbReference>
<dbReference type="SMART" id="SM00347">
    <property type="entry name" value="HTH_MARR"/>
    <property type="match status" value="1"/>
</dbReference>
<keyword evidence="6" id="KW-1185">Reference proteome</keyword>
<keyword evidence="1" id="KW-0805">Transcription regulation</keyword>
<evidence type="ECO:0000256" key="2">
    <source>
        <dbReference type="ARBA" id="ARBA00023125"/>
    </source>
</evidence>
<dbReference type="Pfam" id="PF12802">
    <property type="entry name" value="MarR_2"/>
    <property type="match status" value="1"/>
</dbReference>
<protein>
    <submittedName>
        <fullName evidence="5">MarR family transcriptional regulator</fullName>
    </submittedName>
</protein>
<accession>A0ABU9DTB6</accession>
<dbReference type="InterPro" id="IPR036390">
    <property type="entry name" value="WH_DNA-bd_sf"/>
</dbReference>
<gene>
    <name evidence="5" type="ORF">WMW72_29880</name>
</gene>
<dbReference type="Proteomes" id="UP001469365">
    <property type="component" value="Unassembled WGS sequence"/>
</dbReference>